<evidence type="ECO:0000256" key="4">
    <source>
        <dbReference type="ARBA" id="ARBA00022833"/>
    </source>
</evidence>
<keyword evidence="1" id="KW-0479">Metal-binding</keyword>
<dbReference type="GO" id="GO:0003700">
    <property type="term" value="F:DNA-binding transcription factor activity"/>
    <property type="evidence" value="ECO:0007669"/>
    <property type="project" value="TreeGrafter"/>
</dbReference>
<keyword evidence="2" id="KW-0677">Repeat</keyword>
<evidence type="ECO:0000256" key="1">
    <source>
        <dbReference type="ARBA" id="ARBA00022723"/>
    </source>
</evidence>
<dbReference type="Gramene" id="KZN00698">
    <property type="protein sequence ID" value="KZN00698"/>
    <property type="gene ID" value="DCAR_009452"/>
</dbReference>
<dbReference type="PROSITE" id="PS00028">
    <property type="entry name" value="ZINC_FINGER_C2H2_1"/>
    <property type="match status" value="1"/>
</dbReference>
<evidence type="ECO:0000256" key="6">
    <source>
        <dbReference type="ARBA" id="ARBA00023163"/>
    </source>
</evidence>
<dbReference type="InterPro" id="IPR055187">
    <property type="entry name" value="C2CH-3rd_BIRD-IDD"/>
</dbReference>
<reference evidence="7" key="2">
    <citation type="submission" date="2022-03" db="EMBL/GenBank/DDBJ databases">
        <title>Draft title - Genomic analysis of global carrot germplasm unveils the trajectory of domestication and the origin of high carotenoid orange carrot.</title>
        <authorList>
            <person name="Iorizzo M."/>
            <person name="Ellison S."/>
            <person name="Senalik D."/>
            <person name="Macko-Podgorni A."/>
            <person name="Grzebelus D."/>
            <person name="Bostan H."/>
            <person name="Rolling W."/>
            <person name="Curaba J."/>
            <person name="Simon P."/>
        </authorList>
    </citation>
    <scope>NUCLEOTIDE SEQUENCE</scope>
    <source>
        <tissue evidence="7">Leaf</tissue>
    </source>
</reference>
<dbReference type="InterPro" id="IPR031140">
    <property type="entry name" value="IDD1-16"/>
</dbReference>
<accession>A0A166A3E8</accession>
<dbReference type="GO" id="GO:0005634">
    <property type="term" value="C:nucleus"/>
    <property type="evidence" value="ECO:0007669"/>
    <property type="project" value="TreeGrafter"/>
</dbReference>
<evidence type="ECO:0000313" key="8">
    <source>
        <dbReference type="Proteomes" id="UP000077755"/>
    </source>
</evidence>
<keyword evidence="6" id="KW-0804">Transcription</keyword>
<keyword evidence="3" id="KW-0863">Zinc-finger</keyword>
<dbReference type="SUPFAM" id="SSF57667">
    <property type="entry name" value="beta-beta-alpha zinc fingers"/>
    <property type="match status" value="1"/>
</dbReference>
<dbReference type="GO" id="GO:0008270">
    <property type="term" value="F:zinc ion binding"/>
    <property type="evidence" value="ECO:0007669"/>
    <property type="project" value="UniProtKB-KW"/>
</dbReference>
<proteinExistence type="predicted"/>
<dbReference type="InterPro" id="IPR055186">
    <property type="entry name" value="C2H2-2nd_BIRD-IDD"/>
</dbReference>
<keyword evidence="8" id="KW-1185">Reference proteome</keyword>
<reference evidence="7" key="1">
    <citation type="journal article" date="2016" name="Nat. Genet.">
        <title>A high-quality carrot genome assembly provides new insights into carotenoid accumulation and asterid genome evolution.</title>
        <authorList>
            <person name="Iorizzo M."/>
            <person name="Ellison S."/>
            <person name="Senalik D."/>
            <person name="Zeng P."/>
            <person name="Satapoomin P."/>
            <person name="Huang J."/>
            <person name="Bowman M."/>
            <person name="Iovene M."/>
            <person name="Sanseverino W."/>
            <person name="Cavagnaro P."/>
            <person name="Yildiz M."/>
            <person name="Macko-Podgorni A."/>
            <person name="Moranska E."/>
            <person name="Grzebelus E."/>
            <person name="Grzebelus D."/>
            <person name="Ashrafi H."/>
            <person name="Zheng Z."/>
            <person name="Cheng S."/>
            <person name="Spooner D."/>
            <person name="Van Deynze A."/>
            <person name="Simon P."/>
        </authorList>
    </citation>
    <scope>NUCLEOTIDE SEQUENCE</scope>
    <source>
        <tissue evidence="7">Leaf</tissue>
    </source>
</reference>
<dbReference type="InterPro" id="IPR036236">
    <property type="entry name" value="Znf_C2H2_sf"/>
</dbReference>
<protein>
    <submittedName>
        <fullName evidence="7">Uncharacterized protein</fullName>
    </submittedName>
</protein>
<dbReference type="Pfam" id="PF22995">
    <property type="entry name" value="C2CH-3rd_BIRD-IDD"/>
    <property type="match status" value="1"/>
</dbReference>
<keyword evidence="5" id="KW-0805">Transcription regulation</keyword>
<dbReference type="EMBL" id="CP093345">
    <property type="protein sequence ID" value="WOG91432.1"/>
    <property type="molecule type" value="Genomic_DNA"/>
</dbReference>
<dbReference type="PANTHER" id="PTHR10593:SF234">
    <property type="entry name" value="C2H2-TYPE DOMAIN-CONTAINING PROTEIN"/>
    <property type="match status" value="1"/>
</dbReference>
<dbReference type="SMART" id="SM00355">
    <property type="entry name" value="ZnF_C2H2"/>
    <property type="match status" value="4"/>
</dbReference>
<dbReference type="PANTHER" id="PTHR10593">
    <property type="entry name" value="SERINE/THREONINE-PROTEIN KINASE RIO"/>
    <property type="match status" value="1"/>
</dbReference>
<evidence type="ECO:0000256" key="3">
    <source>
        <dbReference type="ARBA" id="ARBA00022771"/>
    </source>
</evidence>
<evidence type="ECO:0000313" key="7">
    <source>
        <dbReference type="EMBL" id="WOG91432.1"/>
    </source>
</evidence>
<keyword evidence="4" id="KW-0862">Zinc</keyword>
<dbReference type="Proteomes" id="UP000077755">
    <property type="component" value="Chromosome 3"/>
</dbReference>
<dbReference type="AlphaFoldDB" id="A0A166A3E8"/>
<evidence type="ECO:0000256" key="2">
    <source>
        <dbReference type="ARBA" id="ARBA00022737"/>
    </source>
</evidence>
<dbReference type="Pfam" id="PF22996">
    <property type="entry name" value="C2H2-2nd_BIRD-IDD"/>
    <property type="match status" value="1"/>
</dbReference>
<dbReference type="Gene3D" id="3.30.160.60">
    <property type="entry name" value="Classic Zinc Finger"/>
    <property type="match status" value="1"/>
</dbReference>
<dbReference type="InterPro" id="IPR013087">
    <property type="entry name" value="Znf_C2H2_type"/>
</dbReference>
<sequence>MKFWFMFIMILIVGTEDEIINDIYVEEIPVIQNRHLTESEGSNPSASKIKKRKWGNPDPSAEVVALSPAQLQDFEKFPCDICDSSFPRMQNLRFHYTTHNVHHKLPQKNASGEPRKKVYTCPDLNCVHHNPTRALCNIGAIKKHYNRKHTEKSLTCDQCLQKYALKSDLDAHQKKCGTKNYECNLCGSKYSRIDRFEIHKVKCRSEGPMPNEIMQISREKVSEVKDVPVPESSVSFGPSSPLSTNYIAQEFERCERFEIPEFNTLEQLQSRIQMSDSSQQHALDVDSYQEKSIWDLNYWDVI</sequence>
<organism evidence="7 8">
    <name type="scientific">Daucus carota subsp. sativus</name>
    <name type="common">Carrot</name>
    <dbReference type="NCBI Taxonomy" id="79200"/>
    <lineage>
        <taxon>Eukaryota</taxon>
        <taxon>Viridiplantae</taxon>
        <taxon>Streptophyta</taxon>
        <taxon>Embryophyta</taxon>
        <taxon>Tracheophyta</taxon>
        <taxon>Spermatophyta</taxon>
        <taxon>Magnoliopsida</taxon>
        <taxon>eudicotyledons</taxon>
        <taxon>Gunneridae</taxon>
        <taxon>Pentapetalae</taxon>
        <taxon>asterids</taxon>
        <taxon>campanulids</taxon>
        <taxon>Apiales</taxon>
        <taxon>Apiaceae</taxon>
        <taxon>Apioideae</taxon>
        <taxon>Scandiceae</taxon>
        <taxon>Daucinae</taxon>
        <taxon>Daucus</taxon>
        <taxon>Daucus sect. Daucus</taxon>
    </lineage>
</organism>
<dbReference type="PROSITE" id="PS50157">
    <property type="entry name" value="ZINC_FINGER_C2H2_2"/>
    <property type="match status" value="1"/>
</dbReference>
<evidence type="ECO:0000256" key="5">
    <source>
        <dbReference type="ARBA" id="ARBA00023015"/>
    </source>
</evidence>
<name>A0A166A3E8_DAUCS</name>
<gene>
    <name evidence="7" type="ORF">DCAR_0310681</name>
</gene>